<dbReference type="AlphaFoldDB" id="A0A1Y1BQC4"/>
<dbReference type="PROSITE" id="PS51257">
    <property type="entry name" value="PROKAR_LIPOPROTEIN"/>
    <property type="match status" value="1"/>
</dbReference>
<dbReference type="InterPro" id="IPR051398">
    <property type="entry name" value="Polysacch_Deacetylase"/>
</dbReference>
<evidence type="ECO:0000256" key="1">
    <source>
        <dbReference type="ARBA" id="ARBA00022729"/>
    </source>
</evidence>
<dbReference type="InterPro" id="IPR023854">
    <property type="entry name" value="PGA_deacetylase_PgaB"/>
</dbReference>
<protein>
    <submittedName>
        <fullName evidence="4">Hemin storage protein</fullName>
    </submittedName>
</protein>
<evidence type="ECO:0000313" key="5">
    <source>
        <dbReference type="Proteomes" id="UP000218432"/>
    </source>
</evidence>
<dbReference type="Proteomes" id="UP000218432">
    <property type="component" value="Chromosome 2"/>
</dbReference>
<dbReference type="GO" id="GO:0016810">
    <property type="term" value="F:hydrolase activity, acting on carbon-nitrogen (but not peptide) bonds"/>
    <property type="evidence" value="ECO:0007669"/>
    <property type="project" value="InterPro"/>
</dbReference>
<organism evidence="4 5">
    <name type="scientific">Burkholderia stabilis</name>
    <dbReference type="NCBI Taxonomy" id="95485"/>
    <lineage>
        <taxon>Bacteria</taxon>
        <taxon>Pseudomonadati</taxon>
        <taxon>Pseudomonadota</taxon>
        <taxon>Betaproteobacteria</taxon>
        <taxon>Burkholderiales</taxon>
        <taxon>Burkholderiaceae</taxon>
        <taxon>Burkholderia</taxon>
        <taxon>Burkholderia cepacia complex</taxon>
    </lineage>
</organism>
<dbReference type="NCBIfam" id="TIGR03938">
    <property type="entry name" value="deacetyl_PgaB"/>
    <property type="match status" value="1"/>
</dbReference>
<dbReference type="InterPro" id="IPR002509">
    <property type="entry name" value="NODB_dom"/>
</dbReference>
<dbReference type="Gene3D" id="3.20.20.80">
    <property type="entry name" value="Glycosidases"/>
    <property type="match status" value="1"/>
</dbReference>
<proteinExistence type="predicted"/>
<dbReference type="Pfam" id="PF14883">
    <property type="entry name" value="GHL13"/>
    <property type="match status" value="1"/>
</dbReference>
<dbReference type="Gene3D" id="3.20.20.370">
    <property type="entry name" value="Glycoside hydrolase/deacetylase"/>
    <property type="match status" value="1"/>
</dbReference>
<dbReference type="PANTHER" id="PTHR34216">
    <property type="match status" value="1"/>
</dbReference>
<dbReference type="PANTHER" id="PTHR34216:SF7">
    <property type="entry name" value="POLY-BETA-1,6-N-ACETYL-D-GLUCOSAMINE N-DEACETYLASE"/>
    <property type="match status" value="1"/>
</dbReference>
<feature type="chain" id="PRO_5012237227" evidence="2">
    <location>
        <begin position="28"/>
        <end position="696"/>
    </location>
</feature>
<gene>
    <name evidence="4" type="ORF">BSFP_050270</name>
</gene>
<name>A0A1Y1BQC4_9BURK</name>
<dbReference type="SUPFAM" id="SSF88713">
    <property type="entry name" value="Glycoside hydrolase/deacetylase"/>
    <property type="match status" value="1"/>
</dbReference>
<dbReference type="InterPro" id="IPR032772">
    <property type="entry name" value="PGA_deacetylase_PgaB_C"/>
</dbReference>
<evidence type="ECO:0000313" key="4">
    <source>
        <dbReference type="EMBL" id="BAX62160.1"/>
    </source>
</evidence>
<dbReference type="Pfam" id="PF01522">
    <property type="entry name" value="Polysacc_deac_1"/>
    <property type="match status" value="1"/>
</dbReference>
<evidence type="ECO:0000259" key="3">
    <source>
        <dbReference type="PROSITE" id="PS51677"/>
    </source>
</evidence>
<accession>A0A1Y1BQC4</accession>
<dbReference type="InterPro" id="IPR011330">
    <property type="entry name" value="Glyco_hydro/deAcase_b/a-brl"/>
</dbReference>
<dbReference type="RefSeq" id="WP_096474638.1">
    <property type="nucleotide sequence ID" value="NZ_AP018112.1"/>
</dbReference>
<evidence type="ECO:0000256" key="2">
    <source>
        <dbReference type="SAM" id="SignalP"/>
    </source>
</evidence>
<dbReference type="GO" id="GO:0005975">
    <property type="term" value="P:carbohydrate metabolic process"/>
    <property type="evidence" value="ECO:0007669"/>
    <property type="project" value="InterPro"/>
</dbReference>
<keyword evidence="1 2" id="KW-0732">Signal</keyword>
<reference evidence="4 5" key="1">
    <citation type="journal article" date="2017" name="Genome Announc.">
        <title>Complete Genome Sequence of Burkholderia stabilis FERMP-21014.</title>
        <authorList>
            <person name="Konishi K."/>
            <person name="Kumagai T."/>
            <person name="Sakasegawa S."/>
            <person name="Tamura T."/>
        </authorList>
    </citation>
    <scope>NUCLEOTIDE SEQUENCE [LARGE SCALE GENOMIC DNA]</scope>
    <source>
        <strain evidence="4 5">FERMP-21014</strain>
    </source>
</reference>
<dbReference type="PROSITE" id="PS51677">
    <property type="entry name" value="NODB"/>
    <property type="match status" value="1"/>
</dbReference>
<sequence length="696" mass="79043">MQSRRIFMCGCLGTFAACSLFPGVTNARMIDLLPPSDPVDGKTFRVICLHDVRDNLLSSFATSKMVDPYAVDTGTLTAIFSWLQTNNYHTVTVRQIEASRHGGKPLPPRAVLLTFDDGYRSHYTKVLPLLERFKYPAVMGIVTAWIDAPPDAPIRISDRIEMPRDYFMSWDEVQKVGQSNLVELACHTHNLHHGAVANPQGNELPATTSHLYLQSEKRYETDAEFEARVHDDLQTCVRQIRERTGIVARSMVWPYGAENQPVRKISTSLGMDIQFSLDAGPNTPDVPLDRLRRILMMYDVDIGGFERSMREPATNRGDVDVPERVVQVDLDQVYDPDPARQETNLGKLVERIYRMQPKSVYLQAFADPKGTGVAESLYFPNRHLPMRADLFSRAAWQLNTRSNVQVYAWMPVLAFRPPPDKHRGLEAVSAYGGAPARENGSRLYRLSPFDPQARLMIQQIYEDLGKYASFGGILFSDDAVLDDYEDAGRHALSTYAQWGLPADIGKIRATPDLMSRWTRQKTRYLIDLTRQLEQIVLANQNAGDVLTARNIFALPVLQPESEAWYAQNYDDFLATYDFVALMAMPYMEQAPDPERWMDRLVDAVRAKQRGLARTVFELQSYDWRARKDIGGNALLAQMRRLRSKGAVNFGYYPDNFLNNQPDLDTMRDVMSLKSRLDPTSINALMQRQHSQGTKTP</sequence>
<feature type="signal peptide" evidence="2">
    <location>
        <begin position="1"/>
        <end position="27"/>
    </location>
</feature>
<dbReference type="GO" id="GO:0043708">
    <property type="term" value="P:cell adhesion involved in biofilm formation"/>
    <property type="evidence" value="ECO:0007669"/>
    <property type="project" value="InterPro"/>
</dbReference>
<feature type="domain" description="NodB homology" evidence="3">
    <location>
        <begin position="109"/>
        <end position="356"/>
    </location>
</feature>
<dbReference type="EMBL" id="AP018112">
    <property type="protein sequence ID" value="BAX62160.1"/>
    <property type="molecule type" value="Genomic_DNA"/>
</dbReference>